<evidence type="ECO:0000313" key="2">
    <source>
        <dbReference type="Proteomes" id="UP000054282"/>
    </source>
</evidence>
<name>A0A0L7MAD2_PLAF4</name>
<reference evidence="2" key="2">
    <citation type="submission" date="2006-09" db="EMBL/GenBank/DDBJ databases">
        <title>The genome sequence of Plasmodium falciparum Dd2.</title>
        <authorList>
            <consortium name="The Broad Institute Genome Sequencing Platform"/>
            <person name="Birren B."/>
            <person name="Lander E."/>
            <person name="Galagan J."/>
            <person name="Nusbaum C."/>
            <person name="Devon K."/>
            <person name="Henn M."/>
            <person name="Jaffe D."/>
            <person name="Butler J."/>
            <person name="Alvarez P."/>
            <person name="Gnerre S."/>
            <person name="Grabherr M."/>
            <person name="Kleber M."/>
            <person name="Mauceli E."/>
            <person name="Brockman W."/>
            <person name="MacCallum I.A."/>
            <person name="Rounsley S."/>
            <person name="Young S."/>
            <person name="LaButti K."/>
            <person name="Pushparaj V."/>
            <person name="DeCaprio D."/>
            <person name="Crawford M."/>
            <person name="Koehrsen M."/>
            <person name="Engels R."/>
            <person name="Montgomery P."/>
            <person name="Pearson M."/>
            <person name="Howarth C."/>
            <person name="Larson L."/>
            <person name="Luoma S."/>
            <person name="White J."/>
            <person name="Kodira C."/>
            <person name="Zeng Q."/>
            <person name="O'Leary S."/>
            <person name="Yandava C."/>
            <person name="Alvarado L."/>
            <person name="Wirth D."/>
            <person name="Volkman S."/>
            <person name="Hartl D."/>
        </authorList>
    </citation>
    <scope>NUCLEOTIDE SEQUENCE [LARGE SCALE GENOMIC DNA]</scope>
</reference>
<organism evidence="1 2">
    <name type="scientific">Plasmodium falciparum (isolate Dd2)</name>
    <dbReference type="NCBI Taxonomy" id="57267"/>
    <lineage>
        <taxon>Eukaryota</taxon>
        <taxon>Sar</taxon>
        <taxon>Alveolata</taxon>
        <taxon>Apicomplexa</taxon>
        <taxon>Aconoidasida</taxon>
        <taxon>Haemosporida</taxon>
        <taxon>Plasmodiidae</taxon>
        <taxon>Plasmodium</taxon>
        <taxon>Plasmodium (Laverania)</taxon>
    </lineage>
</organism>
<sequence length="89" mass="10413">MNLSTYVDDFIYFAECGKHEEFLNERCDICPVYEESDEDEQKALSSNRKAITQIKSKINDIYLIINKFPKEVSTEISEEEKSDDDMAFN</sequence>
<proteinExistence type="predicted"/>
<evidence type="ECO:0000313" key="1">
    <source>
        <dbReference type="EMBL" id="KOB89773.1"/>
    </source>
</evidence>
<dbReference type="EMBL" id="GG703223">
    <property type="protein sequence ID" value="KOB89773.1"/>
    <property type="molecule type" value="Genomic_DNA"/>
</dbReference>
<accession>A0A0L7MAD2</accession>
<reference evidence="2" key="1">
    <citation type="submission" date="2006-09" db="EMBL/GenBank/DDBJ databases">
        <title>Annotation of Plasmodium falciparum Dd2.</title>
        <authorList>
            <consortium name="The Broad Institute Genome Sequencing Platform"/>
            <person name="Volkman S.K."/>
            <person name="Neafsey D.E."/>
            <person name="Dash A.P."/>
            <person name="Chitnis C.E."/>
            <person name="Hartl D.L."/>
            <person name="Young S.K."/>
            <person name="Zeng Q."/>
            <person name="Koehrsen M."/>
            <person name="Alvarado L."/>
            <person name="Berlin A."/>
            <person name="Borenstein D."/>
            <person name="Chapman S.B."/>
            <person name="Chen Z."/>
            <person name="Engels R."/>
            <person name="Freedman E."/>
            <person name="Gellesch M."/>
            <person name="Goldberg J."/>
            <person name="Griggs A."/>
            <person name="Gujja S."/>
            <person name="Heilman E.R."/>
            <person name="Heiman D.I."/>
            <person name="Howarth C."/>
            <person name="Jen D."/>
            <person name="Larson L."/>
            <person name="Mehta T."/>
            <person name="Neiman D."/>
            <person name="Park D."/>
            <person name="Pearson M."/>
            <person name="Roberts A."/>
            <person name="Saif S."/>
            <person name="Shea T."/>
            <person name="Shenoy N."/>
            <person name="Sisk P."/>
            <person name="Stolte C."/>
            <person name="Sykes S."/>
            <person name="Walk T."/>
            <person name="White J."/>
            <person name="Yandava C."/>
            <person name="Haas B."/>
            <person name="Henn M.R."/>
            <person name="Nusbaum C."/>
            <person name="Birren B."/>
        </authorList>
    </citation>
    <scope>NUCLEOTIDE SEQUENCE [LARGE SCALE GENOMIC DNA]</scope>
</reference>
<dbReference type="AlphaFoldDB" id="A0A0L7MAD2"/>
<dbReference type="Proteomes" id="UP000054282">
    <property type="component" value="Unassembled WGS sequence"/>
</dbReference>
<gene>
    <name evidence="1" type="ORF">PFDG_05326</name>
</gene>
<protein>
    <submittedName>
        <fullName evidence="1">Uncharacterized protein</fullName>
    </submittedName>
</protein>
<dbReference type="KEGG" id="pfd:PFDG_05326"/>